<organism evidence="2 3">
    <name type="scientific">Sesamum alatum</name>
    <dbReference type="NCBI Taxonomy" id="300844"/>
    <lineage>
        <taxon>Eukaryota</taxon>
        <taxon>Viridiplantae</taxon>
        <taxon>Streptophyta</taxon>
        <taxon>Embryophyta</taxon>
        <taxon>Tracheophyta</taxon>
        <taxon>Spermatophyta</taxon>
        <taxon>Magnoliopsida</taxon>
        <taxon>eudicotyledons</taxon>
        <taxon>Gunneridae</taxon>
        <taxon>Pentapetalae</taxon>
        <taxon>asterids</taxon>
        <taxon>lamiids</taxon>
        <taxon>Lamiales</taxon>
        <taxon>Pedaliaceae</taxon>
        <taxon>Sesamum</taxon>
    </lineage>
</organism>
<comment type="caution">
    <text evidence="2">The sequence shown here is derived from an EMBL/GenBank/DDBJ whole genome shotgun (WGS) entry which is preliminary data.</text>
</comment>
<dbReference type="EMBL" id="JACGWO010000007">
    <property type="protein sequence ID" value="KAK4423391.1"/>
    <property type="molecule type" value="Genomic_DNA"/>
</dbReference>
<reference evidence="2" key="2">
    <citation type="journal article" date="2024" name="Plant">
        <title>Genomic evolution and insights into agronomic trait innovations of Sesamum species.</title>
        <authorList>
            <person name="Miao H."/>
            <person name="Wang L."/>
            <person name="Qu L."/>
            <person name="Liu H."/>
            <person name="Sun Y."/>
            <person name="Le M."/>
            <person name="Wang Q."/>
            <person name="Wei S."/>
            <person name="Zheng Y."/>
            <person name="Lin W."/>
            <person name="Duan Y."/>
            <person name="Cao H."/>
            <person name="Xiong S."/>
            <person name="Wang X."/>
            <person name="Wei L."/>
            <person name="Li C."/>
            <person name="Ma Q."/>
            <person name="Ju M."/>
            <person name="Zhao R."/>
            <person name="Li G."/>
            <person name="Mu C."/>
            <person name="Tian Q."/>
            <person name="Mei H."/>
            <person name="Zhang T."/>
            <person name="Gao T."/>
            <person name="Zhang H."/>
        </authorList>
    </citation>
    <scope>NUCLEOTIDE SEQUENCE</scope>
    <source>
        <strain evidence="2">3651</strain>
    </source>
</reference>
<reference evidence="2" key="1">
    <citation type="submission" date="2020-06" db="EMBL/GenBank/DDBJ databases">
        <authorList>
            <person name="Li T."/>
            <person name="Hu X."/>
            <person name="Zhang T."/>
            <person name="Song X."/>
            <person name="Zhang H."/>
            <person name="Dai N."/>
            <person name="Sheng W."/>
            <person name="Hou X."/>
            <person name="Wei L."/>
        </authorList>
    </citation>
    <scope>NUCLEOTIDE SEQUENCE</scope>
    <source>
        <strain evidence="2">3651</strain>
        <tissue evidence="2">Leaf</tissue>
    </source>
</reference>
<evidence type="ECO:0000313" key="2">
    <source>
        <dbReference type="EMBL" id="KAK4423391.1"/>
    </source>
</evidence>
<keyword evidence="3" id="KW-1185">Reference proteome</keyword>
<gene>
    <name evidence="2" type="ORF">Salat_1921900</name>
</gene>
<name>A0AAE1Y570_9LAMI</name>
<dbReference type="AlphaFoldDB" id="A0AAE1Y570"/>
<proteinExistence type="predicted"/>
<evidence type="ECO:0000313" key="3">
    <source>
        <dbReference type="Proteomes" id="UP001293254"/>
    </source>
</evidence>
<protein>
    <submittedName>
        <fullName evidence="2">Uncharacterized protein</fullName>
    </submittedName>
</protein>
<feature type="compositionally biased region" description="Basic and acidic residues" evidence="1">
    <location>
        <begin position="266"/>
        <end position="276"/>
    </location>
</feature>
<sequence>MTVFGDIFQSLKEGEGAVSAAERVYDATPLDANLIELNRLTAAWHRALSIEEDYWRQKLSCKWVVEGERNTRYFHSLVKKKRARTVIPSVMVDGRNLTAEAERLTSRAEFFNTLLTAKNPPLRMPNIDIDIDIALPLLTPTDLVAFENNVELAALRAETEVCYVNANVYDSGDEVNDVREVSSSDCDSTYMADIESDSEIEICSDFDYFAEGDKINDDCDPIGTVEGDGINQEDEHATLDFVFLTEENDIQSDPDISTEPSESDDENRGSRFSEFD</sequence>
<feature type="region of interest" description="Disordered" evidence="1">
    <location>
        <begin position="247"/>
        <end position="276"/>
    </location>
</feature>
<evidence type="ECO:0000256" key="1">
    <source>
        <dbReference type="SAM" id="MobiDB-lite"/>
    </source>
</evidence>
<accession>A0AAE1Y570</accession>
<dbReference type="Proteomes" id="UP001293254">
    <property type="component" value="Unassembled WGS sequence"/>
</dbReference>